<dbReference type="EMBL" id="CAQQ02102992">
    <property type="status" value="NOT_ANNOTATED_CDS"/>
    <property type="molecule type" value="Genomic_DNA"/>
</dbReference>
<feature type="region of interest" description="Disordered" evidence="1">
    <location>
        <begin position="560"/>
        <end position="775"/>
    </location>
</feature>
<dbReference type="AlphaFoldDB" id="T1GP48"/>
<evidence type="ECO:0000256" key="1">
    <source>
        <dbReference type="SAM" id="MobiDB-lite"/>
    </source>
</evidence>
<dbReference type="EMBL" id="CAQQ02102991">
    <property type="status" value="NOT_ANNOTATED_CDS"/>
    <property type="molecule type" value="Genomic_DNA"/>
</dbReference>
<feature type="compositionally biased region" description="Basic residues" evidence="1">
    <location>
        <begin position="573"/>
        <end position="586"/>
    </location>
</feature>
<dbReference type="HOGENOM" id="CLU_309343_0_0_1"/>
<dbReference type="EMBL" id="CAQQ02102993">
    <property type="status" value="NOT_ANNOTATED_CDS"/>
    <property type="molecule type" value="Genomic_DNA"/>
</dbReference>
<sequence>MTQQQQQQSQQNQQPQQSAPQPQNVSQSNNNNQPASNNGNTVAAVAANNSLNNFHPHGGYGTVPYTVHHGGHSIYPAVIPATLPPGNVYVNNVTANVNVGWTPGHPGVQAAYIPSSQSYITAGSAGHPVEVVGDQEQVGKPNYSYFLSVSSTSHATSAHEFACTEQNATSRPWKRWSKRKQLPSIRVYATSTTRQSKSSFSICPTRTGGGSGANSNNMPPSQQQQQTPHQPQHQPQQPPPQIESGTQATLSAYPYAYQYTYPAFYGHQGMMHSQTATAAQNVTGPPIYVAPYMGHPVYNYPFMYSPVMPQDYIYENNGETMFYAPIAETDINQNPAPGEAQILSPAGYPMYDPQMHEMHQQMNAVHLYDTQGTQPPPHLVGGPIVEIDQGAENIQIGGDQMTSPHDQESGIQVVPASATGAPTVVPVPGGPVPQEGPYILAPVVPVDNQLNNSGCSYCGTGFNQNQMPNVPMNIEPEIPIESISFQQNVIEEHKIEEVSVSIQQEPAVQIESKINMNSTSSATTTTVGVTNNHVEEAAATISNVADGTMVHTTITKSMSWTNQQHNHQPQSTTHHHHQPQQHHYNKKSTASVAVTATPTPSNGKSFTPSTKQQTASTTTTPSPQVKNHGAMKTPSSPVGVQNSTTNNNSSTKGTTTSSSTSTVSASATAVPQQLQESKKTTSKSQSNLVFTPPITTPTPQPPSNNTWASLFTPSPATTNFTTSSSAATPGAAASTQNNNSALPASSSTTNNSQTNANNATTTNSSSTATTNPVPMKPVAKVAPYESGAVSQQSSSSTAQPQIFLTTPIIIQQFQVPYLIQLPQLNHYLQVGVGGAQTANKKPQNSVASTVNKATSATTSTTTTSTNNKNRETSNACGDEWSFKLAKFLNKYKPDFNAVSLKPRGLMNKSNYCYINSILQALIGCPPFYNLLKNLPKQPTALQTEIKTPTLNAM</sequence>
<dbReference type="Gene3D" id="3.90.70.10">
    <property type="entry name" value="Cysteine proteinases"/>
    <property type="match status" value="1"/>
</dbReference>
<dbReference type="EMBL" id="CAQQ02102996">
    <property type="status" value="NOT_ANNOTATED_CDS"/>
    <property type="molecule type" value="Genomic_DNA"/>
</dbReference>
<feature type="compositionally biased region" description="Low complexity" evidence="1">
    <location>
        <begin position="744"/>
        <end position="775"/>
    </location>
</feature>
<feature type="compositionally biased region" description="Low complexity" evidence="1">
    <location>
        <begin position="588"/>
        <end position="624"/>
    </location>
</feature>
<dbReference type="EMBL" id="CAQQ02102994">
    <property type="status" value="NOT_ANNOTATED_CDS"/>
    <property type="molecule type" value="Genomic_DNA"/>
</dbReference>
<evidence type="ECO:0000313" key="4">
    <source>
        <dbReference type="Proteomes" id="UP000015102"/>
    </source>
</evidence>
<keyword evidence="4" id="KW-1185">Reference proteome</keyword>
<reference evidence="4" key="1">
    <citation type="submission" date="2013-02" db="EMBL/GenBank/DDBJ databases">
        <authorList>
            <person name="Hughes D."/>
        </authorList>
    </citation>
    <scope>NUCLEOTIDE SEQUENCE</scope>
    <source>
        <strain>Durham</strain>
        <strain evidence="4">NC isolate 2 -- Noor lab</strain>
    </source>
</reference>
<dbReference type="SUPFAM" id="SSF54001">
    <property type="entry name" value="Cysteine proteinases"/>
    <property type="match status" value="1"/>
</dbReference>
<dbReference type="InterPro" id="IPR028889">
    <property type="entry name" value="USP"/>
</dbReference>
<feature type="compositionally biased region" description="Low complexity" evidence="1">
    <location>
        <begin position="642"/>
        <end position="675"/>
    </location>
</feature>
<feature type="compositionally biased region" description="Low complexity" evidence="1">
    <location>
        <begin position="562"/>
        <end position="572"/>
    </location>
</feature>
<feature type="region of interest" description="Disordered" evidence="1">
    <location>
        <begin position="836"/>
        <end position="872"/>
    </location>
</feature>
<dbReference type="PROSITE" id="PS50235">
    <property type="entry name" value="USP_3"/>
    <property type="match status" value="1"/>
</dbReference>
<protein>
    <recommendedName>
        <fullName evidence="2">USP domain-containing protein</fullName>
    </recommendedName>
</protein>
<accession>T1GP48</accession>
<dbReference type="STRING" id="36166.T1GP48"/>
<name>T1GP48_MEGSC</name>
<proteinExistence type="predicted"/>
<evidence type="ECO:0000313" key="3">
    <source>
        <dbReference type="EnsemblMetazoa" id="MESCA005365-PA"/>
    </source>
</evidence>
<feature type="domain" description="USP" evidence="2">
    <location>
        <begin position="903"/>
        <end position="953"/>
    </location>
</feature>
<evidence type="ECO:0000259" key="2">
    <source>
        <dbReference type="PROSITE" id="PS50235"/>
    </source>
</evidence>
<dbReference type="EMBL" id="CAQQ02102995">
    <property type="status" value="NOT_ANNOTATED_CDS"/>
    <property type="molecule type" value="Genomic_DNA"/>
</dbReference>
<dbReference type="Proteomes" id="UP000015102">
    <property type="component" value="Unassembled WGS sequence"/>
</dbReference>
<organism evidence="3 4">
    <name type="scientific">Megaselia scalaris</name>
    <name type="common">Humpbacked fly</name>
    <name type="synonym">Phora scalaris</name>
    <dbReference type="NCBI Taxonomy" id="36166"/>
    <lineage>
        <taxon>Eukaryota</taxon>
        <taxon>Metazoa</taxon>
        <taxon>Ecdysozoa</taxon>
        <taxon>Arthropoda</taxon>
        <taxon>Hexapoda</taxon>
        <taxon>Insecta</taxon>
        <taxon>Pterygota</taxon>
        <taxon>Neoptera</taxon>
        <taxon>Endopterygota</taxon>
        <taxon>Diptera</taxon>
        <taxon>Brachycera</taxon>
        <taxon>Muscomorpha</taxon>
        <taxon>Platypezoidea</taxon>
        <taxon>Phoridae</taxon>
        <taxon>Megaseliini</taxon>
        <taxon>Megaselia</taxon>
    </lineage>
</organism>
<feature type="compositionally biased region" description="Low complexity" evidence="1">
    <location>
        <begin position="711"/>
        <end position="735"/>
    </location>
</feature>
<feature type="region of interest" description="Disordered" evidence="1">
    <location>
        <begin position="1"/>
        <end position="40"/>
    </location>
</feature>
<feature type="compositionally biased region" description="Low complexity" evidence="1">
    <location>
        <begin position="845"/>
        <end position="867"/>
    </location>
</feature>
<dbReference type="InterPro" id="IPR038765">
    <property type="entry name" value="Papain-like_cys_pep_sf"/>
</dbReference>
<feature type="region of interest" description="Disordered" evidence="1">
    <location>
        <begin position="196"/>
        <end position="245"/>
    </location>
</feature>
<feature type="compositionally biased region" description="Low complexity" evidence="1">
    <location>
        <begin position="219"/>
        <end position="235"/>
    </location>
</feature>
<reference evidence="3" key="2">
    <citation type="submission" date="2015-06" db="UniProtKB">
        <authorList>
            <consortium name="EnsemblMetazoa"/>
        </authorList>
    </citation>
    <scope>IDENTIFICATION</scope>
</reference>
<dbReference type="EnsemblMetazoa" id="MESCA005365-RA">
    <property type="protein sequence ID" value="MESCA005365-PA"/>
    <property type="gene ID" value="MESCA005365"/>
</dbReference>